<dbReference type="Proteomes" id="UP000077671">
    <property type="component" value="Unassembled WGS sequence"/>
</dbReference>
<evidence type="ECO:0000256" key="3">
    <source>
        <dbReference type="SAM" id="MobiDB-lite"/>
    </source>
</evidence>
<feature type="compositionally biased region" description="Low complexity" evidence="3">
    <location>
        <begin position="88"/>
        <end position="104"/>
    </location>
</feature>
<proteinExistence type="predicted"/>
<organism evidence="5 6">
    <name type="scientific">Tilletia caries</name>
    <name type="common">wheat bunt fungus</name>
    <dbReference type="NCBI Taxonomy" id="13290"/>
    <lineage>
        <taxon>Eukaryota</taxon>
        <taxon>Fungi</taxon>
        <taxon>Dikarya</taxon>
        <taxon>Basidiomycota</taxon>
        <taxon>Ustilaginomycotina</taxon>
        <taxon>Exobasidiomycetes</taxon>
        <taxon>Tilletiales</taxon>
        <taxon>Tilletiaceae</taxon>
        <taxon>Tilletia</taxon>
    </lineage>
</organism>
<feature type="compositionally biased region" description="Polar residues" evidence="3">
    <location>
        <begin position="36"/>
        <end position="46"/>
    </location>
</feature>
<sequence>MPRTSAKQQVLKQTAEALVESCALRRRVQDWLENSSIGTITPPRSTSGLDSESSPVSVSVTVTSSSECSLSLSALSGSDSVDSDSDGARSSVSDMSTMTDSDGSTARELRLIRDIIQQLEQRRVLLERRTPRNAPTLVQLLDKLRDSGRATDLAYFRHLVRVLPPAFDAIVNLISSHEAFKVNPKRPGASAREQTAVALYWMGRSGNGGGVRDVAFACGCSEGSVHAYTTRVILALYSIRSQVLCWASEAEKEEARAWVAQRSGCTAFANGWSMVDGSLIPLAYTPSRTAHPREYFDRKAQYSLNLQAVVLPTTLRFIDYVAGYKGSTQDSRAFAASDIVKQPRKYLDEGEFVWTDNGYGLSEFTCGPYDHIVAAKSPDFKAYNKAVSGVRVRSEHAFGYFKGRFQSMKGLRVQIQDSEDHHRAVQIIVAAMVAHNIALRWDGPAERDCFVDLSGVSNQARKAWHELQEPDAETETVQKAAWARRINAQRRHDQKERKRAAQLSQYRLDTDRKSKAKELREKLHSALFNAIERPFFDTTPESRKADKTEKEYLEMLEKRRNRRNASRGRGRGQSARSSRGR</sequence>
<evidence type="ECO:0000259" key="4">
    <source>
        <dbReference type="Pfam" id="PF13359"/>
    </source>
</evidence>
<feature type="compositionally biased region" description="Low complexity" evidence="3">
    <location>
        <begin position="572"/>
        <end position="581"/>
    </location>
</feature>
<dbReference type="InterPro" id="IPR027806">
    <property type="entry name" value="HARBI1_dom"/>
</dbReference>
<dbReference type="AlphaFoldDB" id="A0A8T8SLG0"/>
<dbReference type="Pfam" id="PF13359">
    <property type="entry name" value="DDE_Tnp_4"/>
    <property type="match status" value="1"/>
</dbReference>
<reference evidence="5" key="2">
    <citation type="journal article" date="2019" name="IMA Fungus">
        <title>Genome sequencing and comparison of five Tilletia species to identify candidate genes for the detection of regulated species infecting wheat.</title>
        <authorList>
            <person name="Nguyen H.D.T."/>
            <person name="Sultana T."/>
            <person name="Kesanakurti P."/>
            <person name="Hambleton S."/>
        </authorList>
    </citation>
    <scope>NUCLEOTIDE SEQUENCE</scope>
    <source>
        <strain evidence="5">DAOMC 238032</strain>
    </source>
</reference>
<reference evidence="5" key="1">
    <citation type="submission" date="2016-04" db="EMBL/GenBank/DDBJ databases">
        <authorList>
            <person name="Nguyen H.D."/>
            <person name="Kesanakurti P."/>
            <person name="Cullis J."/>
            <person name="Levesque C.A."/>
            <person name="Hambleton S."/>
        </authorList>
    </citation>
    <scope>NUCLEOTIDE SEQUENCE</scope>
    <source>
        <strain evidence="5">DAOMC 238032</strain>
    </source>
</reference>
<comment type="cofactor">
    <cofactor evidence="1">
        <name>a divalent metal cation</name>
        <dbReference type="ChEBI" id="CHEBI:60240"/>
    </cofactor>
</comment>
<evidence type="ECO:0000256" key="1">
    <source>
        <dbReference type="ARBA" id="ARBA00001968"/>
    </source>
</evidence>
<dbReference type="GO" id="GO:0046872">
    <property type="term" value="F:metal ion binding"/>
    <property type="evidence" value="ECO:0007669"/>
    <property type="project" value="UniProtKB-KW"/>
</dbReference>
<gene>
    <name evidence="5" type="ORF">A4X03_0g7814</name>
</gene>
<evidence type="ECO:0000313" key="6">
    <source>
        <dbReference type="Proteomes" id="UP000077671"/>
    </source>
</evidence>
<dbReference type="EMBL" id="LWDD02002023">
    <property type="protein sequence ID" value="KAE8243269.1"/>
    <property type="molecule type" value="Genomic_DNA"/>
</dbReference>
<evidence type="ECO:0000256" key="2">
    <source>
        <dbReference type="ARBA" id="ARBA00022723"/>
    </source>
</evidence>
<accession>A0A8T8SLG0</accession>
<feature type="region of interest" description="Disordered" evidence="3">
    <location>
        <begin position="36"/>
        <end position="55"/>
    </location>
</feature>
<feature type="compositionally biased region" description="Basic and acidic residues" evidence="3">
    <location>
        <begin position="540"/>
        <end position="558"/>
    </location>
</feature>
<feature type="region of interest" description="Disordered" evidence="3">
    <location>
        <begin position="74"/>
        <end position="105"/>
    </location>
</feature>
<keyword evidence="2" id="KW-0479">Metal-binding</keyword>
<feature type="compositionally biased region" description="Basic residues" evidence="3">
    <location>
        <begin position="559"/>
        <end position="570"/>
    </location>
</feature>
<evidence type="ECO:0000313" key="5">
    <source>
        <dbReference type="EMBL" id="KAE8243269.1"/>
    </source>
</evidence>
<feature type="region of interest" description="Disordered" evidence="3">
    <location>
        <begin position="487"/>
        <end position="514"/>
    </location>
</feature>
<protein>
    <recommendedName>
        <fullName evidence="4">DDE Tnp4 domain-containing protein</fullName>
    </recommendedName>
</protein>
<feature type="domain" description="DDE Tnp4" evidence="4">
    <location>
        <begin position="275"/>
        <end position="436"/>
    </location>
</feature>
<feature type="region of interest" description="Disordered" evidence="3">
    <location>
        <begin position="539"/>
        <end position="581"/>
    </location>
</feature>
<comment type="caution">
    <text evidence="5">The sequence shown here is derived from an EMBL/GenBank/DDBJ whole genome shotgun (WGS) entry which is preliminary data.</text>
</comment>
<name>A0A8T8SLG0_9BASI</name>